<dbReference type="RefSeq" id="XP_007779315.1">
    <property type="nucleotide sequence ID" value="XM_007781125.1"/>
</dbReference>
<dbReference type="Gene3D" id="3.90.1410.10">
    <property type="entry name" value="set domain protein methyltransferase, domain 1"/>
    <property type="match status" value="1"/>
</dbReference>
<dbReference type="InterPro" id="IPR050600">
    <property type="entry name" value="SETD3_SETD6_MTase"/>
</dbReference>
<dbReference type="GO" id="GO:0005634">
    <property type="term" value="C:nucleus"/>
    <property type="evidence" value="ECO:0007669"/>
    <property type="project" value="TreeGrafter"/>
</dbReference>
<evidence type="ECO:0000256" key="1">
    <source>
        <dbReference type="SAM" id="MobiDB-lite"/>
    </source>
</evidence>
<keyword evidence="3" id="KW-1185">Reference proteome</keyword>
<dbReference type="AlphaFoldDB" id="R7YQ75"/>
<dbReference type="PANTHER" id="PTHR13271:SF76">
    <property type="entry name" value="SET DOMAIN-CONTAINING PROTEIN 8"/>
    <property type="match status" value="1"/>
</dbReference>
<dbReference type="Proteomes" id="UP000016924">
    <property type="component" value="Unassembled WGS sequence"/>
</dbReference>
<protein>
    <recommendedName>
        <fullName evidence="4">SET domain-containing protein</fullName>
    </recommendedName>
</protein>
<dbReference type="InterPro" id="IPR046341">
    <property type="entry name" value="SET_dom_sf"/>
</dbReference>
<dbReference type="OMA" id="AWYRSRC"/>
<dbReference type="CDD" id="cd10527">
    <property type="entry name" value="SET_LSMT"/>
    <property type="match status" value="1"/>
</dbReference>
<reference evidence="3" key="1">
    <citation type="submission" date="2012-06" db="EMBL/GenBank/DDBJ databases">
        <title>The genome sequence of Coniosporium apollinis CBS 100218.</title>
        <authorList>
            <consortium name="The Broad Institute Genome Sequencing Platform"/>
            <person name="Cuomo C."/>
            <person name="Gorbushina A."/>
            <person name="Noack S."/>
            <person name="Walker B."/>
            <person name="Young S.K."/>
            <person name="Zeng Q."/>
            <person name="Gargeya S."/>
            <person name="Fitzgerald M."/>
            <person name="Haas B."/>
            <person name="Abouelleil A."/>
            <person name="Alvarado L."/>
            <person name="Arachchi H.M."/>
            <person name="Berlin A.M."/>
            <person name="Chapman S.B."/>
            <person name="Goldberg J."/>
            <person name="Griggs A."/>
            <person name="Gujja S."/>
            <person name="Hansen M."/>
            <person name="Howarth C."/>
            <person name="Imamovic A."/>
            <person name="Larimer J."/>
            <person name="McCowan C."/>
            <person name="Montmayeur A."/>
            <person name="Murphy C."/>
            <person name="Neiman D."/>
            <person name="Pearson M."/>
            <person name="Priest M."/>
            <person name="Roberts A."/>
            <person name="Saif S."/>
            <person name="Shea T."/>
            <person name="Sisk P."/>
            <person name="Sykes S."/>
            <person name="Wortman J."/>
            <person name="Nusbaum C."/>
            <person name="Birren B."/>
        </authorList>
    </citation>
    <scope>NUCLEOTIDE SEQUENCE [LARGE SCALE GENOMIC DNA]</scope>
    <source>
        <strain evidence="3">CBS 100218</strain>
    </source>
</reference>
<dbReference type="GO" id="GO:0016279">
    <property type="term" value="F:protein-lysine N-methyltransferase activity"/>
    <property type="evidence" value="ECO:0007669"/>
    <property type="project" value="TreeGrafter"/>
</dbReference>
<accession>R7YQ75</accession>
<dbReference type="STRING" id="1168221.R7YQ75"/>
<dbReference type="HOGENOM" id="CLU_044629_0_0_1"/>
<organism evidence="2 3">
    <name type="scientific">Coniosporium apollinis (strain CBS 100218)</name>
    <name type="common">Rock-inhabiting black yeast</name>
    <dbReference type="NCBI Taxonomy" id="1168221"/>
    <lineage>
        <taxon>Eukaryota</taxon>
        <taxon>Fungi</taxon>
        <taxon>Dikarya</taxon>
        <taxon>Ascomycota</taxon>
        <taxon>Pezizomycotina</taxon>
        <taxon>Dothideomycetes</taxon>
        <taxon>Dothideomycetes incertae sedis</taxon>
        <taxon>Coniosporium</taxon>
    </lineage>
</organism>
<gene>
    <name evidence="2" type="ORF">W97_03228</name>
</gene>
<name>R7YQ75_CONA1</name>
<dbReference type="GeneID" id="19900539"/>
<dbReference type="PANTHER" id="PTHR13271">
    <property type="entry name" value="UNCHARACTERIZED PUTATIVE METHYLTRANSFERASE"/>
    <property type="match status" value="1"/>
</dbReference>
<dbReference type="eggNOG" id="KOG1337">
    <property type="taxonomic scope" value="Eukaryota"/>
</dbReference>
<sequence>MIRRGRAEGWLRLPISAFKPWADLNGVTFNGIRVGLLPGYEDRGSAIIAERALSDGEDPLMVVPRDLVLSLEGVQNHARSDRNLQELLSALGDYGRTARGSILVFLLMQATAACPSVSKGMAVRSPLTDYVKFLPEESLPTFWTEAELALLEGTTLKPAIEAKLKSLNREYEQLRSASEDIEWCQKYWWDEETGMLSFDDWLQVDAMYRSRALEFPGIGDCMVPCVDMANHASGEGTIALYETDGQGNAVLLLRDAKRLEVGDEITITYGDEKGACEMVFSYGFIEESMTSARELFLDLEIPDDDPLKRAKKFISTSAPGFRLVDKADGISWESDYVWLSCVNEEDGLDFRVLQTNDGNRELKAFWKEEELRDSIQLKDALEADPMWEVFRLRATALVQDRVEAQARLLFGSDEEIRTVGLEGTACRDRPKALAVRLRTLEGNLLEKAWNSLEPEKQELAETETVKRYLNPPSDSRYEEEDFS</sequence>
<evidence type="ECO:0000313" key="3">
    <source>
        <dbReference type="Proteomes" id="UP000016924"/>
    </source>
</evidence>
<dbReference type="EMBL" id="JH767566">
    <property type="protein sequence ID" value="EON63998.1"/>
    <property type="molecule type" value="Genomic_DNA"/>
</dbReference>
<proteinExistence type="predicted"/>
<dbReference type="SUPFAM" id="SSF82199">
    <property type="entry name" value="SET domain"/>
    <property type="match status" value="1"/>
</dbReference>
<feature type="region of interest" description="Disordered" evidence="1">
    <location>
        <begin position="462"/>
        <end position="483"/>
    </location>
</feature>
<evidence type="ECO:0000313" key="2">
    <source>
        <dbReference type="EMBL" id="EON63998.1"/>
    </source>
</evidence>
<dbReference type="OrthoDB" id="441812at2759"/>
<evidence type="ECO:0008006" key="4">
    <source>
        <dbReference type="Google" id="ProtNLM"/>
    </source>
</evidence>